<dbReference type="PANTHER" id="PTHR43197:SF1">
    <property type="entry name" value="UTP--GLUCOSE-1-PHOSPHATE URIDYLYLTRANSFERASE"/>
    <property type="match status" value="1"/>
</dbReference>
<dbReference type="EMBL" id="AXCV01000506">
    <property type="protein sequence ID" value="KGO23225.1"/>
    <property type="molecule type" value="Genomic_DNA"/>
</dbReference>
<protein>
    <recommendedName>
        <fullName evidence="5">Nucleotidyl transferase domain-containing protein</fullName>
    </recommendedName>
</protein>
<sequence>MKIIFDSNTELEDNLSAKGKDKLLKLVQDTTDLNIYFIRQSHPRGLGDAVLKAKSFVGDEPFVVMLGDDL</sequence>
<organism evidence="3 4">
    <name type="scientific">Oenococcus alcoholitolerans</name>
    <dbReference type="NCBI Taxonomy" id="931074"/>
    <lineage>
        <taxon>Bacteria</taxon>
        <taxon>Bacillati</taxon>
        <taxon>Bacillota</taxon>
        <taxon>Bacilli</taxon>
        <taxon>Lactobacillales</taxon>
        <taxon>Lactobacillaceae</taxon>
        <taxon>Oenococcus</taxon>
    </lineage>
</organism>
<dbReference type="Proteomes" id="UP000030023">
    <property type="component" value="Unassembled WGS sequence"/>
</dbReference>
<dbReference type="SUPFAM" id="SSF53448">
    <property type="entry name" value="Nucleotide-diphospho-sugar transferases"/>
    <property type="match status" value="1"/>
</dbReference>
<dbReference type="InterPro" id="IPR029044">
    <property type="entry name" value="Nucleotide-diphossugar_trans"/>
</dbReference>
<dbReference type="PANTHER" id="PTHR43197">
    <property type="entry name" value="UTP--GLUCOSE-1-PHOSPHATE URIDYLYLTRANSFERASE"/>
    <property type="match status" value="1"/>
</dbReference>
<dbReference type="Gene3D" id="3.90.550.10">
    <property type="entry name" value="Spore Coat Polysaccharide Biosynthesis Protein SpsA, Chain A"/>
    <property type="match status" value="1"/>
</dbReference>
<evidence type="ECO:0000256" key="2">
    <source>
        <dbReference type="ARBA" id="ARBA00022695"/>
    </source>
</evidence>
<gene>
    <name evidence="3" type="ORF">Q757_08785</name>
</gene>
<evidence type="ECO:0000313" key="4">
    <source>
        <dbReference type="Proteomes" id="UP000030023"/>
    </source>
</evidence>
<dbReference type="InterPro" id="IPR005771">
    <property type="entry name" value="GalU_uridylyltTrfase_bac/arc"/>
</dbReference>
<evidence type="ECO:0008006" key="5">
    <source>
        <dbReference type="Google" id="ProtNLM"/>
    </source>
</evidence>
<name>A0ABR4XP25_9LACO</name>
<evidence type="ECO:0000256" key="1">
    <source>
        <dbReference type="ARBA" id="ARBA00022679"/>
    </source>
</evidence>
<comment type="caution">
    <text evidence="3">The sequence shown here is derived from an EMBL/GenBank/DDBJ whole genome shotgun (WGS) entry which is preliminary data.</text>
</comment>
<evidence type="ECO:0000313" key="3">
    <source>
        <dbReference type="EMBL" id="KGO23225.1"/>
    </source>
</evidence>
<accession>A0ABR4XP25</accession>
<proteinExistence type="predicted"/>
<keyword evidence="1" id="KW-0808">Transferase</keyword>
<reference evidence="3 4" key="1">
    <citation type="journal article" date="2014" name="Antonie Van Leeuwenhoek">
        <title>Oenococcus alcoholitolerans sp. nov., a lactic acid bacteria isolated from cachaca and ethanol fermentation processes.</title>
        <authorList>
            <person name="Badotti F."/>
            <person name="Moreira A.P."/>
            <person name="Tonon L.A."/>
            <person name="de Lucena B.T."/>
            <person name="Gomes Fde C."/>
            <person name="Kruger R."/>
            <person name="Thompson C.C."/>
            <person name="de Morais M.A.Jr."/>
            <person name="Rosa C.A."/>
            <person name="Thompson F.L."/>
        </authorList>
    </citation>
    <scope>NUCLEOTIDE SEQUENCE [LARGE SCALE GENOMIC DNA]</scope>
    <source>
        <strain evidence="3 4">UFRJ-M7.2.18</strain>
    </source>
</reference>
<keyword evidence="2" id="KW-0548">Nucleotidyltransferase</keyword>
<keyword evidence="4" id="KW-1185">Reference proteome</keyword>